<dbReference type="Pfam" id="PF07187">
    <property type="entry name" value="DUF1405"/>
    <property type="match status" value="1"/>
</dbReference>
<evidence type="ECO:0000313" key="3">
    <source>
        <dbReference type="Proteomes" id="UP000326302"/>
    </source>
</evidence>
<protein>
    <submittedName>
        <fullName evidence="2">DUF1405 domain-containing protein</fullName>
    </submittedName>
</protein>
<keyword evidence="1" id="KW-0472">Membrane</keyword>
<accession>A0A5N5U396</accession>
<sequence>MGADTTERLHRYLAPLPRRIETGALQYAWVIVAINLAGTAFGFWYYIPQFQLEPVVAWPVVPDSPTATLFIACSLALYKLGRSNEYLNMLAFFGCIKLGLWTPYVLTVFADAFLATVTPPPQVVPLFGRELASNAMYAFLFVSHLGMVVQAFLIHRYSDFPGRAILVAVIWYGFNDLVDYFVPIVGTPHHTLLPVEPIVNGTVQHVSPAHEIAAAGAVALAILATILAVATRRAKTIRTDRPVSARSLPFRRQIVTARYVRTPENDSPHRRPLSYYSRFNC</sequence>
<proteinExistence type="predicted"/>
<dbReference type="OrthoDB" id="160626at2157"/>
<dbReference type="PANTHER" id="PTHR40042">
    <property type="entry name" value="HYPOTHETICAL MEMBRANE SPANNING PROTEIN"/>
    <property type="match status" value="1"/>
</dbReference>
<feature type="transmembrane region" description="Helical" evidence="1">
    <location>
        <begin position="27"/>
        <end position="47"/>
    </location>
</feature>
<keyword evidence="1" id="KW-0812">Transmembrane</keyword>
<name>A0A5N5U396_9EURY</name>
<feature type="transmembrane region" description="Helical" evidence="1">
    <location>
        <begin position="135"/>
        <end position="153"/>
    </location>
</feature>
<reference evidence="2 3" key="1">
    <citation type="submission" date="2019-10" db="EMBL/GenBank/DDBJ databases">
        <title>Unraveling microbial dark matter from salterns through culturing: the case of the genus Halosegnis.</title>
        <authorList>
            <person name="Duran-Viseras A."/>
            <person name="Andrei A.-S."/>
            <person name="Vera-Gargallo B."/>
            <person name="Ghai R."/>
            <person name="Sanchez-Porro C."/>
            <person name="Ventosa A."/>
        </authorList>
    </citation>
    <scope>NUCLEOTIDE SEQUENCE [LARGE SCALE GENOMIC DNA]</scope>
    <source>
        <strain evidence="2 3">F17-44</strain>
    </source>
</reference>
<dbReference type="PANTHER" id="PTHR40042:SF1">
    <property type="entry name" value="DUF1405 DOMAIN-CONTAINING PROTEIN"/>
    <property type="match status" value="1"/>
</dbReference>
<dbReference type="InterPro" id="IPR009845">
    <property type="entry name" value="DUF1405"/>
</dbReference>
<evidence type="ECO:0000313" key="2">
    <source>
        <dbReference type="EMBL" id="KAB7512955.1"/>
    </source>
</evidence>
<gene>
    <name evidence="2" type="ORF">DMP03_13465</name>
</gene>
<keyword evidence="1" id="KW-1133">Transmembrane helix</keyword>
<comment type="caution">
    <text evidence="2">The sequence shown here is derived from an EMBL/GenBank/DDBJ whole genome shotgun (WGS) entry which is preliminary data.</text>
</comment>
<feature type="transmembrane region" description="Helical" evidence="1">
    <location>
        <begin position="59"/>
        <end position="78"/>
    </location>
</feature>
<organism evidence="2 3">
    <name type="scientific">Halosegnis rubeus</name>
    <dbReference type="NCBI Taxonomy" id="2212850"/>
    <lineage>
        <taxon>Archaea</taxon>
        <taxon>Methanobacteriati</taxon>
        <taxon>Methanobacteriota</taxon>
        <taxon>Stenosarchaea group</taxon>
        <taxon>Halobacteria</taxon>
        <taxon>Halobacteriales</taxon>
        <taxon>Natronomonadaceae</taxon>
        <taxon>Halosegnis</taxon>
    </lineage>
</organism>
<feature type="transmembrane region" description="Helical" evidence="1">
    <location>
        <begin position="165"/>
        <end position="185"/>
    </location>
</feature>
<dbReference type="EMBL" id="QJOW01000008">
    <property type="protein sequence ID" value="KAB7512955.1"/>
    <property type="molecule type" value="Genomic_DNA"/>
</dbReference>
<dbReference type="AlphaFoldDB" id="A0A5N5U396"/>
<feature type="transmembrane region" description="Helical" evidence="1">
    <location>
        <begin position="212"/>
        <end position="231"/>
    </location>
</feature>
<feature type="transmembrane region" description="Helical" evidence="1">
    <location>
        <begin position="90"/>
        <end position="115"/>
    </location>
</feature>
<evidence type="ECO:0000256" key="1">
    <source>
        <dbReference type="SAM" id="Phobius"/>
    </source>
</evidence>
<dbReference type="Proteomes" id="UP000326302">
    <property type="component" value="Unassembled WGS sequence"/>
</dbReference>